<comment type="subcellular location">
    <subcellularLocation>
        <location evidence="2">Endoplasmic reticulum</location>
    </subcellularLocation>
    <subcellularLocation>
        <location evidence="3">Membrane</location>
    </subcellularLocation>
    <subcellularLocation>
        <location evidence="1">Mitochondrion</location>
    </subcellularLocation>
</comment>
<dbReference type="GO" id="GO:0005783">
    <property type="term" value="C:endoplasmic reticulum"/>
    <property type="evidence" value="ECO:0007669"/>
    <property type="project" value="UniProtKB-SubCell"/>
</dbReference>
<evidence type="ECO:0000256" key="3">
    <source>
        <dbReference type="ARBA" id="ARBA00004370"/>
    </source>
</evidence>
<keyword evidence="6" id="KW-0472">Membrane</keyword>
<dbReference type="SUPFAM" id="SSF53474">
    <property type="entry name" value="alpha/beta-Hydrolases"/>
    <property type="match status" value="1"/>
</dbReference>
<organism evidence="7 8">
    <name type="scientific">Alectoria fallacina</name>
    <dbReference type="NCBI Taxonomy" id="1903189"/>
    <lineage>
        <taxon>Eukaryota</taxon>
        <taxon>Fungi</taxon>
        <taxon>Dikarya</taxon>
        <taxon>Ascomycota</taxon>
        <taxon>Pezizomycotina</taxon>
        <taxon>Lecanoromycetes</taxon>
        <taxon>OSLEUM clade</taxon>
        <taxon>Lecanoromycetidae</taxon>
        <taxon>Lecanorales</taxon>
        <taxon>Lecanorineae</taxon>
        <taxon>Parmeliaceae</taxon>
        <taxon>Alectoria</taxon>
    </lineage>
</organism>
<keyword evidence="4" id="KW-0256">Endoplasmic reticulum</keyword>
<sequence>MGPHVEASLQVLTLKPVLVPQGPAMANSKPQQWFGIKELYSPGPNAEIDIVAVHGLNGDAFTTWTSDKGNICWLKHPDLLPKYMPNARILTWGYNANVTSLKGRSTSSDRVLQHAQTLVADLQADRAVRCFFFNVKHRRGRKGARLTASQLEGAESRPIIFLCHSLGGIVVKRALAYSTSRTSSKIAHLHSIYTCTYGLVFFGTPHHGSRHAHLARSLQKLAAASLPRKALETDSALLRALERDSEVLQDISDQFAPLLPRFCVFFLWEQERSDLKYTRDYVVDESSAAPIVDGTERAGVAADHGGMCKFDSKDAPGFRTVVAALQRYGMGAPGVVRERNRAAARELGVKGWCEARELARGVVAGGEDPPRIAGGGGGAAGFENESVRREVGALGEGSGDVV</sequence>
<dbReference type="EMBL" id="CAJPDR010000166">
    <property type="protein sequence ID" value="CAF9923175.1"/>
    <property type="molecule type" value="Genomic_DNA"/>
</dbReference>
<comment type="caution">
    <text evidence="7">The sequence shown here is derived from an EMBL/GenBank/DDBJ whole genome shotgun (WGS) entry which is preliminary data.</text>
</comment>
<keyword evidence="5" id="KW-0496">Mitochondrion</keyword>
<keyword evidence="8" id="KW-1185">Reference proteome</keyword>
<dbReference type="PANTHER" id="PTHR48182:SF2">
    <property type="entry name" value="PROTEIN SERAC1"/>
    <property type="match status" value="1"/>
</dbReference>
<name>A0A8H3FGC0_9LECA</name>
<dbReference type="Proteomes" id="UP000664203">
    <property type="component" value="Unassembled WGS sequence"/>
</dbReference>
<accession>A0A8H3FGC0</accession>
<gene>
    <name evidence="7" type="ORF">ALECFALPRED_002316</name>
</gene>
<dbReference type="PANTHER" id="PTHR48182">
    <property type="entry name" value="PROTEIN SERAC1"/>
    <property type="match status" value="1"/>
</dbReference>
<proteinExistence type="predicted"/>
<evidence type="ECO:0000256" key="5">
    <source>
        <dbReference type="ARBA" id="ARBA00023128"/>
    </source>
</evidence>
<evidence type="ECO:0000313" key="7">
    <source>
        <dbReference type="EMBL" id="CAF9923175.1"/>
    </source>
</evidence>
<dbReference type="InterPro" id="IPR029058">
    <property type="entry name" value="AB_hydrolase_fold"/>
</dbReference>
<dbReference type="InterPro" id="IPR052374">
    <property type="entry name" value="SERAC1"/>
</dbReference>
<dbReference type="GO" id="GO:0016020">
    <property type="term" value="C:membrane"/>
    <property type="evidence" value="ECO:0007669"/>
    <property type="project" value="UniProtKB-SubCell"/>
</dbReference>
<evidence type="ECO:0008006" key="9">
    <source>
        <dbReference type="Google" id="ProtNLM"/>
    </source>
</evidence>
<evidence type="ECO:0000313" key="8">
    <source>
        <dbReference type="Proteomes" id="UP000664203"/>
    </source>
</evidence>
<dbReference type="GO" id="GO:0005739">
    <property type="term" value="C:mitochondrion"/>
    <property type="evidence" value="ECO:0007669"/>
    <property type="project" value="UniProtKB-SubCell"/>
</dbReference>
<evidence type="ECO:0000256" key="4">
    <source>
        <dbReference type="ARBA" id="ARBA00022824"/>
    </source>
</evidence>
<dbReference type="Gene3D" id="3.40.50.1820">
    <property type="entry name" value="alpha/beta hydrolase"/>
    <property type="match status" value="1"/>
</dbReference>
<evidence type="ECO:0000256" key="2">
    <source>
        <dbReference type="ARBA" id="ARBA00004240"/>
    </source>
</evidence>
<protein>
    <recommendedName>
        <fullName evidence="9">DUF676 domain-containing protein</fullName>
    </recommendedName>
</protein>
<reference evidence="7" key="1">
    <citation type="submission" date="2021-03" db="EMBL/GenBank/DDBJ databases">
        <authorList>
            <person name="Tagirdzhanova G."/>
        </authorList>
    </citation>
    <scope>NUCLEOTIDE SEQUENCE</scope>
</reference>
<evidence type="ECO:0000256" key="6">
    <source>
        <dbReference type="ARBA" id="ARBA00023136"/>
    </source>
</evidence>
<dbReference type="AlphaFoldDB" id="A0A8H3FGC0"/>
<evidence type="ECO:0000256" key="1">
    <source>
        <dbReference type="ARBA" id="ARBA00004173"/>
    </source>
</evidence>
<dbReference type="OrthoDB" id="5086500at2759"/>